<gene>
    <name evidence="2" type="ORF">INT47_009537</name>
</gene>
<organism evidence="2 3">
    <name type="scientific">Mucor saturninus</name>
    <dbReference type="NCBI Taxonomy" id="64648"/>
    <lineage>
        <taxon>Eukaryota</taxon>
        <taxon>Fungi</taxon>
        <taxon>Fungi incertae sedis</taxon>
        <taxon>Mucoromycota</taxon>
        <taxon>Mucoromycotina</taxon>
        <taxon>Mucoromycetes</taxon>
        <taxon>Mucorales</taxon>
        <taxon>Mucorineae</taxon>
        <taxon>Mucoraceae</taxon>
        <taxon>Mucor</taxon>
    </lineage>
</organism>
<dbReference type="GO" id="GO:0006139">
    <property type="term" value="P:nucleobase-containing compound metabolic process"/>
    <property type="evidence" value="ECO:0007669"/>
    <property type="project" value="InterPro"/>
</dbReference>
<evidence type="ECO:0000259" key="1">
    <source>
        <dbReference type="SMART" id="SM00474"/>
    </source>
</evidence>
<dbReference type="PANTHER" id="PTHR47765">
    <property type="entry name" value="3'-5' EXONUCLEASE DOMAIN-CONTAINING PROTEIN"/>
    <property type="match status" value="1"/>
</dbReference>
<name>A0A8H7R7J7_9FUNG</name>
<dbReference type="InterPro" id="IPR052408">
    <property type="entry name" value="Exonuclease_MUT-7-like"/>
</dbReference>
<dbReference type="GO" id="GO:0008408">
    <property type="term" value="F:3'-5' exonuclease activity"/>
    <property type="evidence" value="ECO:0007669"/>
    <property type="project" value="InterPro"/>
</dbReference>
<dbReference type="Proteomes" id="UP000603453">
    <property type="component" value="Unassembled WGS sequence"/>
</dbReference>
<dbReference type="PANTHER" id="PTHR47765:SF2">
    <property type="entry name" value="EXONUCLEASE MUT-7 HOMOLOG"/>
    <property type="match status" value="1"/>
</dbReference>
<evidence type="ECO:0000313" key="2">
    <source>
        <dbReference type="EMBL" id="KAG2205272.1"/>
    </source>
</evidence>
<dbReference type="OrthoDB" id="5376140at2759"/>
<dbReference type="AlphaFoldDB" id="A0A8H7R7J7"/>
<dbReference type="EMBL" id="JAEPRD010000038">
    <property type="protein sequence ID" value="KAG2205272.1"/>
    <property type="molecule type" value="Genomic_DNA"/>
</dbReference>
<sequence length="757" mass="85780">MASLGGELESDSSDEEWVFTSTKANSKTQQRISISANSIRTMKANIPKRVAPPPPPLQHHVTQIMPILQQKKLMVKQPSLQFISDKELVTMCKEMNATLLVSKLVDVYKSCEIFIRIRDIETQAMSIEMRLKDHLCHAADPCDFVLNTLSSLSIYFSNNPKNKDLTSKFRRLLASTFCTALARFLETPIDKRQQDVERDLISLDDDIEVDLISFDDDVLPPGQIATVVQGNDLTHQHQRKLIHMIDNIPSPVIVYYAMDLYKLSNIASLGCEYEDEGVKLCKALMKHGHYDETVACIRKLNLYARFPTNSIADQYFTAGHGTSLPALIQGQPILQKELLSFINKQLRFNYAGGLDIIPRKYLADLYNGSDQTQQLSRLKERKFQKDLVSCGAKILKECDAVQEDEYYFIGLSQRYACLRFILAQRAIQQAEDGDLSIEASSNFNGLIDLVCEDDPVLARLAIKELIDTGDTVAPPHFASLYKQQEFYCRYNALPINHRLLGIVKGEQMSRHRSMFSPKKASNVNGLAYYTLPPQAQRVMVNSHASLMHMKDILSISNICGIDTEWVPTFAKTTVKTALMQIACDIDNYVFLLDLKTMFLPQNTQLLYITEKILQLLFEDDQILKIAYDFHGDFDLLHSSIPSSRTWQVSRLLDLKSLKTMPTLTNQGQPIVGGLAGATSTFLGVTLNKRQQLSNWEKRPLTEEQSIYASCDACCLLDIYYTLVRLNHPFIKNIDKSTNNTDFSVSNNTDLSFQRLQL</sequence>
<dbReference type="InterPro" id="IPR012337">
    <property type="entry name" value="RNaseH-like_sf"/>
</dbReference>
<dbReference type="Gene3D" id="3.30.420.10">
    <property type="entry name" value="Ribonuclease H-like superfamily/Ribonuclease H"/>
    <property type="match status" value="1"/>
</dbReference>
<dbReference type="InterPro" id="IPR002562">
    <property type="entry name" value="3'-5'_exonuclease_dom"/>
</dbReference>
<dbReference type="InterPro" id="IPR036397">
    <property type="entry name" value="RNaseH_sf"/>
</dbReference>
<accession>A0A8H7R7J7</accession>
<dbReference type="GO" id="GO:0003676">
    <property type="term" value="F:nucleic acid binding"/>
    <property type="evidence" value="ECO:0007669"/>
    <property type="project" value="InterPro"/>
</dbReference>
<feature type="domain" description="3'-5' exonuclease" evidence="1">
    <location>
        <begin position="536"/>
        <end position="727"/>
    </location>
</feature>
<comment type="caution">
    <text evidence="2">The sequence shown here is derived from an EMBL/GenBank/DDBJ whole genome shotgun (WGS) entry which is preliminary data.</text>
</comment>
<dbReference type="SMART" id="SM00474">
    <property type="entry name" value="35EXOc"/>
    <property type="match status" value="1"/>
</dbReference>
<keyword evidence="3" id="KW-1185">Reference proteome</keyword>
<reference evidence="2" key="1">
    <citation type="submission" date="2020-12" db="EMBL/GenBank/DDBJ databases">
        <title>Metabolic potential, ecology and presence of endohyphal bacteria is reflected in genomic diversity of Mucoromycotina.</title>
        <authorList>
            <person name="Muszewska A."/>
            <person name="Okrasinska A."/>
            <person name="Steczkiewicz K."/>
            <person name="Drgas O."/>
            <person name="Orlowska M."/>
            <person name="Perlinska-Lenart U."/>
            <person name="Aleksandrzak-Piekarczyk T."/>
            <person name="Szatraj K."/>
            <person name="Zielenkiewicz U."/>
            <person name="Pilsyk S."/>
            <person name="Malc E."/>
            <person name="Mieczkowski P."/>
            <person name="Kruszewska J.S."/>
            <person name="Biernat P."/>
            <person name="Pawlowska J."/>
        </authorList>
    </citation>
    <scope>NUCLEOTIDE SEQUENCE</scope>
    <source>
        <strain evidence="2">WA0000017839</strain>
    </source>
</reference>
<dbReference type="SUPFAM" id="SSF53098">
    <property type="entry name" value="Ribonuclease H-like"/>
    <property type="match status" value="1"/>
</dbReference>
<protein>
    <recommendedName>
        <fullName evidence="1">3'-5' exonuclease domain-containing protein</fullName>
    </recommendedName>
</protein>
<dbReference type="Pfam" id="PF01612">
    <property type="entry name" value="DNA_pol_A_exo1"/>
    <property type="match status" value="1"/>
</dbReference>
<proteinExistence type="predicted"/>
<evidence type="ECO:0000313" key="3">
    <source>
        <dbReference type="Proteomes" id="UP000603453"/>
    </source>
</evidence>